<keyword evidence="1 7" id="KW-0436">Ligase</keyword>
<name>A0A0C2IA81_THEKT</name>
<evidence type="ECO:0000256" key="6">
    <source>
        <dbReference type="ARBA" id="ARBA00047364"/>
    </source>
</evidence>
<dbReference type="Proteomes" id="UP000031668">
    <property type="component" value="Unassembled WGS sequence"/>
</dbReference>
<dbReference type="Gene3D" id="2.20.28.20">
    <property type="entry name" value="Methionyl-tRNA synthetase, Zn-domain"/>
    <property type="match status" value="1"/>
</dbReference>
<evidence type="ECO:0000256" key="2">
    <source>
        <dbReference type="ARBA" id="ARBA00022741"/>
    </source>
</evidence>
<proteinExistence type="inferred from homology"/>
<keyword evidence="5 7" id="KW-0030">Aminoacyl-tRNA synthetase</keyword>
<evidence type="ECO:0000313" key="10">
    <source>
        <dbReference type="Proteomes" id="UP000031668"/>
    </source>
</evidence>
<dbReference type="GO" id="GO:0004825">
    <property type="term" value="F:methionine-tRNA ligase activity"/>
    <property type="evidence" value="ECO:0007669"/>
    <property type="project" value="UniProtKB-EC"/>
</dbReference>
<keyword evidence="2 7" id="KW-0547">Nucleotide-binding</keyword>
<evidence type="ECO:0000259" key="8">
    <source>
        <dbReference type="Pfam" id="PF09334"/>
    </source>
</evidence>
<dbReference type="GO" id="GO:0005524">
    <property type="term" value="F:ATP binding"/>
    <property type="evidence" value="ECO:0007669"/>
    <property type="project" value="UniProtKB-KW"/>
</dbReference>
<keyword evidence="4 7" id="KW-0648">Protein biosynthesis</keyword>
<feature type="domain" description="Methionyl/Leucyl tRNA synthetase" evidence="8">
    <location>
        <begin position="10"/>
        <end position="337"/>
    </location>
</feature>
<evidence type="ECO:0000256" key="7">
    <source>
        <dbReference type="RuleBase" id="RU363039"/>
    </source>
</evidence>
<dbReference type="Pfam" id="PF09334">
    <property type="entry name" value="tRNA-synt_1g"/>
    <property type="match status" value="1"/>
</dbReference>
<dbReference type="InterPro" id="IPR015413">
    <property type="entry name" value="Methionyl/Leucyl_tRNA_Synth"/>
</dbReference>
<dbReference type="GO" id="GO:0005829">
    <property type="term" value="C:cytosol"/>
    <property type="evidence" value="ECO:0007669"/>
    <property type="project" value="TreeGrafter"/>
</dbReference>
<comment type="catalytic activity">
    <reaction evidence="6">
        <text>tRNA(Met) + L-methionine + ATP = L-methionyl-tRNA(Met) + AMP + diphosphate</text>
        <dbReference type="Rhea" id="RHEA:13481"/>
        <dbReference type="Rhea" id="RHEA-COMP:9667"/>
        <dbReference type="Rhea" id="RHEA-COMP:9698"/>
        <dbReference type="ChEBI" id="CHEBI:30616"/>
        <dbReference type="ChEBI" id="CHEBI:33019"/>
        <dbReference type="ChEBI" id="CHEBI:57844"/>
        <dbReference type="ChEBI" id="CHEBI:78442"/>
        <dbReference type="ChEBI" id="CHEBI:78530"/>
        <dbReference type="ChEBI" id="CHEBI:456215"/>
        <dbReference type="EC" id="6.1.1.10"/>
    </reaction>
</comment>
<dbReference type="GO" id="GO:0006431">
    <property type="term" value="P:methionyl-tRNA aminoacylation"/>
    <property type="evidence" value="ECO:0007669"/>
    <property type="project" value="TreeGrafter"/>
</dbReference>
<comment type="similarity">
    <text evidence="7">Belongs to the class-I aminoacyl-tRNA synthetase family.</text>
</comment>
<dbReference type="PANTHER" id="PTHR45765">
    <property type="entry name" value="METHIONINE--TRNA LIGASE"/>
    <property type="match status" value="1"/>
</dbReference>
<accession>A0A0C2IA81</accession>
<dbReference type="SUPFAM" id="SSF52374">
    <property type="entry name" value="Nucleotidylyl transferase"/>
    <property type="match status" value="1"/>
</dbReference>
<protein>
    <submittedName>
        <fullName evidence="9">Methionine--tRNA ligase</fullName>
    </submittedName>
</protein>
<keyword evidence="10" id="KW-1185">Reference proteome</keyword>
<organism evidence="9 10">
    <name type="scientific">Thelohanellus kitauei</name>
    <name type="common">Myxosporean</name>
    <dbReference type="NCBI Taxonomy" id="669202"/>
    <lineage>
        <taxon>Eukaryota</taxon>
        <taxon>Metazoa</taxon>
        <taxon>Cnidaria</taxon>
        <taxon>Myxozoa</taxon>
        <taxon>Myxosporea</taxon>
        <taxon>Bivalvulida</taxon>
        <taxon>Platysporina</taxon>
        <taxon>Myxobolidae</taxon>
        <taxon>Thelohanellus</taxon>
    </lineage>
</organism>
<dbReference type="Gene3D" id="3.40.50.620">
    <property type="entry name" value="HUPs"/>
    <property type="match status" value="1"/>
</dbReference>
<reference evidence="9 10" key="1">
    <citation type="journal article" date="2014" name="Genome Biol. Evol.">
        <title>The genome of the myxosporean Thelohanellus kitauei shows adaptations to nutrient acquisition within its fish host.</title>
        <authorList>
            <person name="Yang Y."/>
            <person name="Xiong J."/>
            <person name="Zhou Z."/>
            <person name="Huo F."/>
            <person name="Miao W."/>
            <person name="Ran C."/>
            <person name="Liu Y."/>
            <person name="Zhang J."/>
            <person name="Feng J."/>
            <person name="Wang M."/>
            <person name="Wang M."/>
            <person name="Wang L."/>
            <person name="Yao B."/>
        </authorList>
    </citation>
    <scope>NUCLEOTIDE SEQUENCE [LARGE SCALE GENOMIC DNA]</scope>
    <source>
        <strain evidence="9">Wuqing</strain>
    </source>
</reference>
<dbReference type="AlphaFoldDB" id="A0A0C2IA81"/>
<comment type="caution">
    <text evidence="9">The sequence shown here is derived from an EMBL/GenBank/DDBJ whole genome shotgun (WGS) entry which is preliminary data.</text>
</comment>
<dbReference type="InterPro" id="IPR023458">
    <property type="entry name" value="Met-tRNA_ligase_1"/>
</dbReference>
<dbReference type="InterPro" id="IPR014729">
    <property type="entry name" value="Rossmann-like_a/b/a_fold"/>
</dbReference>
<sequence length="447" mass="51413">MLRRGIELDRNHQALAEENTQKICETLALVGIQVDNWMQPRHNRYFLEAVTQVYDAARDAGAIYSKTTQEPYCSHCDKWGYEAFGRGLCNHCGVNSDASQCEGCAHTPDAAKMKLFYCKLCGGDMAFLPVEREFLQLSAYHNFLKQLFSTKSLRHPMPQFLQEEYALGPQDWGITRPHDGGLDLKADGSRRIHTWFMGLAGYLAAFREFLDRSPDGEKRFEQFCQSDQSKMIHFLGYDCAFSHLIVYPVLLSTIESYRVEQEFYSNHFLTLKGGTLSTSRNYAIWARDIVKDYDQDSVRFYLSLLAPEEHETEFDLDKFTTWRNQTFIPTTEQLQERLAEETEKSDSLNLQTQDMQAIRRFVQRWYHAASPTHFSMKALAKICEDVLDVIRDRIALGATIRPYVALLSFTGQSIFPVLAHKLQVASGLSREEIFQQLVSATSVEYEI</sequence>
<dbReference type="PANTHER" id="PTHR45765:SF1">
    <property type="entry name" value="METHIONINE--TRNA LIGASE, CYTOPLASMIC"/>
    <property type="match status" value="1"/>
</dbReference>
<evidence type="ECO:0000313" key="9">
    <source>
        <dbReference type="EMBL" id="KII62193.1"/>
    </source>
</evidence>
<evidence type="ECO:0000256" key="1">
    <source>
        <dbReference type="ARBA" id="ARBA00022598"/>
    </source>
</evidence>
<keyword evidence="3 7" id="KW-0067">ATP-binding</keyword>
<gene>
    <name evidence="9" type="ORF">RF11_01168</name>
</gene>
<evidence type="ECO:0000256" key="5">
    <source>
        <dbReference type="ARBA" id="ARBA00023146"/>
    </source>
</evidence>
<dbReference type="InterPro" id="IPR029038">
    <property type="entry name" value="MetRS_Zn"/>
</dbReference>
<dbReference type="EMBL" id="JWZT01005091">
    <property type="protein sequence ID" value="KII62193.1"/>
    <property type="molecule type" value="Genomic_DNA"/>
</dbReference>
<evidence type="ECO:0000256" key="3">
    <source>
        <dbReference type="ARBA" id="ARBA00022840"/>
    </source>
</evidence>
<evidence type="ECO:0000256" key="4">
    <source>
        <dbReference type="ARBA" id="ARBA00022917"/>
    </source>
</evidence>